<dbReference type="PANTHER" id="PTHR43399:SF5">
    <property type="entry name" value="PEPTIDASE S8 FAMILY WITH PROTEASE-ASSOCIATED DOMAIN"/>
    <property type="match status" value="1"/>
</dbReference>
<evidence type="ECO:0000256" key="6">
    <source>
        <dbReference type="PROSITE-ProRule" id="PRU01240"/>
    </source>
</evidence>
<dbReference type="InterPro" id="IPR000209">
    <property type="entry name" value="Peptidase_S8/S53_dom"/>
</dbReference>
<organism evidence="8 9">
    <name type="scientific">Aspergillus niger</name>
    <dbReference type="NCBI Taxonomy" id="5061"/>
    <lineage>
        <taxon>Eukaryota</taxon>
        <taxon>Fungi</taxon>
        <taxon>Dikarya</taxon>
        <taxon>Ascomycota</taxon>
        <taxon>Pezizomycotina</taxon>
        <taxon>Eurotiomycetes</taxon>
        <taxon>Eurotiomycetidae</taxon>
        <taxon>Eurotiales</taxon>
        <taxon>Aspergillaceae</taxon>
        <taxon>Aspergillus</taxon>
        <taxon>Aspergillus subgen. Circumdati</taxon>
    </lineage>
</organism>
<feature type="active site" description="Charge relay system" evidence="6">
    <location>
        <position position="488"/>
    </location>
</feature>
<gene>
    <name evidence="8" type="ORF">ABL_09416</name>
</gene>
<keyword evidence="3 6" id="KW-0378">Hydrolase</keyword>
<accession>A0A100ISZ2</accession>
<dbReference type="GO" id="GO:0006508">
    <property type="term" value="P:proteolysis"/>
    <property type="evidence" value="ECO:0007669"/>
    <property type="project" value="UniProtKB-KW"/>
</dbReference>
<dbReference type="GO" id="GO:0004252">
    <property type="term" value="F:serine-type endopeptidase activity"/>
    <property type="evidence" value="ECO:0007669"/>
    <property type="project" value="UniProtKB-UniRule"/>
</dbReference>
<evidence type="ECO:0000256" key="1">
    <source>
        <dbReference type="ARBA" id="ARBA00022670"/>
    </source>
</evidence>
<dbReference type="CDD" id="cd04842">
    <property type="entry name" value="Peptidases_S8_Kp43_protease"/>
    <property type="match status" value="1"/>
</dbReference>
<evidence type="ECO:0000256" key="2">
    <source>
        <dbReference type="ARBA" id="ARBA00022729"/>
    </source>
</evidence>
<evidence type="ECO:0000256" key="4">
    <source>
        <dbReference type="ARBA" id="ARBA00022825"/>
    </source>
</evidence>
<reference evidence="9" key="1">
    <citation type="journal article" date="2016" name="Genome Announc.">
        <title>Draft genome sequence of Aspergillus niger strain An76.</title>
        <authorList>
            <person name="Gong W."/>
            <person name="Cheng Z."/>
            <person name="Zhang H."/>
            <person name="Liu L."/>
            <person name="Gao P."/>
            <person name="Wang L."/>
        </authorList>
    </citation>
    <scope>NUCLEOTIDE SEQUENCE [LARGE SCALE GENOMIC DNA]</scope>
    <source>
        <strain evidence="9">An76</strain>
    </source>
</reference>
<dbReference type="EMBL" id="BCMY01000022">
    <property type="protein sequence ID" value="GAQ46755.1"/>
    <property type="molecule type" value="Genomic_DNA"/>
</dbReference>
<keyword evidence="1 6" id="KW-0645">Protease</keyword>
<dbReference type="OMA" id="NTWLCRY"/>
<dbReference type="PROSITE" id="PS51892">
    <property type="entry name" value="SUBTILASE"/>
    <property type="match status" value="1"/>
</dbReference>
<dbReference type="InterPro" id="IPR051048">
    <property type="entry name" value="Peptidase_S8/S53_subtilisin"/>
</dbReference>
<feature type="domain" description="Peptidase S8/S53" evidence="7">
    <location>
        <begin position="212"/>
        <end position="542"/>
    </location>
</feature>
<proteinExistence type="inferred from homology"/>
<keyword evidence="2" id="KW-0732">Signal</keyword>
<dbReference type="InterPro" id="IPR036852">
    <property type="entry name" value="Peptidase_S8/S53_dom_sf"/>
</dbReference>
<feature type="active site" description="Charge relay system" evidence="6">
    <location>
        <position position="257"/>
    </location>
</feature>
<dbReference type="Gene3D" id="3.40.50.200">
    <property type="entry name" value="Peptidase S8/S53 domain"/>
    <property type="match status" value="1"/>
</dbReference>
<evidence type="ECO:0000313" key="8">
    <source>
        <dbReference type="EMBL" id="GAQ46755.1"/>
    </source>
</evidence>
<dbReference type="AlphaFoldDB" id="A0A100ISZ2"/>
<dbReference type="InterPro" id="IPR022398">
    <property type="entry name" value="Peptidase_S8_His-AS"/>
</dbReference>
<evidence type="ECO:0000256" key="3">
    <source>
        <dbReference type="ARBA" id="ARBA00022801"/>
    </source>
</evidence>
<dbReference type="PANTHER" id="PTHR43399">
    <property type="entry name" value="SUBTILISIN-RELATED"/>
    <property type="match status" value="1"/>
</dbReference>
<dbReference type="OrthoDB" id="10256524at2759"/>
<dbReference type="InterPro" id="IPR034058">
    <property type="entry name" value="TagA/B/C/D_pept_dom"/>
</dbReference>
<feature type="active site" description="Charge relay system" evidence="6">
    <location>
        <position position="220"/>
    </location>
</feature>
<sequence length="691" mass="75984">MAQSKARINGNELDAAWIKEECYKQNEKLSQHIEDSPTQHYLLVLGDYLKRGLKAKLEALGVQILQHNGDNIYLCFCKDKERLQDIYDQESVHGVIPCPSELKIESSLQLSGDEGIDTRQVQIFLRSEIDMPAEKVSEEISTVTSIPTQSMSIEDNQSVIRMEIKQIDLMQIASFESVAAIREVVDLDYNIYTARETIGVNKLPNNTQYEGDDQTITVADFGFDKGSLQDVHPAFGTRVSKLVAVNREGQTNDRNGHGTHVCGTILGNGQCREGNIRGTAPNSKLVVQSIDDEQGQIIANMNTFLQQSYFTHASRVHNNSWSPRWRSAVTNSDGKKGIQPGQKPYNSQSKDIDQFIYEHPDMCVCFAAGNFGMEPLQSGNTSWPGHIGGVAASKNVITVGSCQNRTSSYNELGTQYSPRGNVRWTLSSISPFSSHGPTLEYRSKPDVVAPGGMVLYAASRDPKALGKEGYTDYGPAELPLWRYLSGTSMATGQVAGCVAVLRQILITACKKANPTAALIKAMLINGATLLEGNVPRSQQGFGRVSLADSIIIPGRDTSTNREFVEGEVYDEDDSDVYTVVIPLSKYLPSEDASKLTLKATMVYSDRGGEALQHILNLCVTIGVDDRFGNSTEHDYLLRDDINNTEQVIWSGLKKETRATIRVILQNALLGNGPKPLKQSFALVWSVIGETG</sequence>
<evidence type="ECO:0000259" key="7">
    <source>
        <dbReference type="Pfam" id="PF00082"/>
    </source>
</evidence>
<comment type="similarity">
    <text evidence="6">Belongs to the peptidase S8 family.</text>
</comment>
<dbReference type="PRINTS" id="PR00723">
    <property type="entry name" value="SUBTILISIN"/>
</dbReference>
<keyword evidence="5" id="KW-0865">Zymogen</keyword>
<dbReference type="Proteomes" id="UP000068243">
    <property type="component" value="Unassembled WGS sequence"/>
</dbReference>
<dbReference type="InterPro" id="IPR015500">
    <property type="entry name" value="Peptidase_S8_subtilisin-rel"/>
</dbReference>
<evidence type="ECO:0000313" key="9">
    <source>
        <dbReference type="Proteomes" id="UP000068243"/>
    </source>
</evidence>
<name>A0A100ISZ2_ASPNG</name>
<comment type="caution">
    <text evidence="8">The sequence shown here is derived from an EMBL/GenBank/DDBJ whole genome shotgun (WGS) entry which is preliminary data.</text>
</comment>
<dbReference type="PROSITE" id="PS00137">
    <property type="entry name" value="SUBTILASE_HIS"/>
    <property type="match status" value="1"/>
</dbReference>
<evidence type="ECO:0000256" key="5">
    <source>
        <dbReference type="ARBA" id="ARBA00023145"/>
    </source>
</evidence>
<dbReference type="SUPFAM" id="SSF52743">
    <property type="entry name" value="Subtilisin-like"/>
    <property type="match status" value="1"/>
</dbReference>
<keyword evidence="4 6" id="KW-0720">Serine protease</keyword>
<dbReference type="Pfam" id="PF00082">
    <property type="entry name" value="Peptidase_S8"/>
    <property type="match status" value="1"/>
</dbReference>
<protein>
    <recommendedName>
        <fullName evidence="7">Peptidase S8/S53 domain-containing protein</fullName>
    </recommendedName>
</protein>